<dbReference type="Proteomes" id="UP000245119">
    <property type="component" value="Linkage Group LG10"/>
</dbReference>
<proteinExistence type="predicted"/>
<evidence type="ECO:0000256" key="1">
    <source>
        <dbReference type="SAM" id="MobiDB-lite"/>
    </source>
</evidence>
<reference evidence="2 3" key="1">
    <citation type="submission" date="2018-04" db="EMBL/GenBank/DDBJ databases">
        <title>The genome of golden apple snail Pomacea canaliculata provides insight into stress tolerance and invasive adaptation.</title>
        <authorList>
            <person name="Liu C."/>
            <person name="Liu B."/>
            <person name="Ren Y."/>
            <person name="Zhang Y."/>
            <person name="Wang H."/>
            <person name="Li S."/>
            <person name="Jiang F."/>
            <person name="Yin L."/>
            <person name="Zhang G."/>
            <person name="Qian W."/>
            <person name="Fan W."/>
        </authorList>
    </citation>
    <scope>NUCLEOTIDE SEQUENCE [LARGE SCALE GENOMIC DNA]</scope>
    <source>
        <strain evidence="2">SZHN2017</strain>
        <tissue evidence="2">Muscle</tissue>
    </source>
</reference>
<protein>
    <submittedName>
        <fullName evidence="2">Uncharacterized protein</fullName>
    </submittedName>
</protein>
<feature type="compositionally biased region" description="Polar residues" evidence="1">
    <location>
        <begin position="108"/>
        <end position="118"/>
    </location>
</feature>
<dbReference type="AlphaFoldDB" id="A0A2T7NRE6"/>
<comment type="caution">
    <text evidence="2">The sequence shown here is derived from an EMBL/GenBank/DDBJ whole genome shotgun (WGS) entry which is preliminary data.</text>
</comment>
<sequence length="118" mass="12705">MIMMMMFEFNTMTAKTVSQKDDDDDDDDLFLLDLSLKEIDANGFFVVLGEDAFAVALNHAGLAHGAVPNYYHLDRHLHLLLTHLAHPAAAAWAAADDDTSDSAASSSFSSGESCPGSQ</sequence>
<accession>A0A2T7NRE6</accession>
<evidence type="ECO:0000313" key="3">
    <source>
        <dbReference type="Proteomes" id="UP000245119"/>
    </source>
</evidence>
<gene>
    <name evidence="2" type="ORF">C0Q70_16995</name>
</gene>
<name>A0A2T7NRE6_POMCA</name>
<dbReference type="EMBL" id="PZQS01000010">
    <property type="protein sequence ID" value="PVD23722.1"/>
    <property type="molecule type" value="Genomic_DNA"/>
</dbReference>
<evidence type="ECO:0000313" key="2">
    <source>
        <dbReference type="EMBL" id="PVD23722.1"/>
    </source>
</evidence>
<organism evidence="2 3">
    <name type="scientific">Pomacea canaliculata</name>
    <name type="common">Golden apple snail</name>
    <dbReference type="NCBI Taxonomy" id="400727"/>
    <lineage>
        <taxon>Eukaryota</taxon>
        <taxon>Metazoa</taxon>
        <taxon>Spiralia</taxon>
        <taxon>Lophotrochozoa</taxon>
        <taxon>Mollusca</taxon>
        <taxon>Gastropoda</taxon>
        <taxon>Caenogastropoda</taxon>
        <taxon>Architaenioglossa</taxon>
        <taxon>Ampullarioidea</taxon>
        <taxon>Ampullariidae</taxon>
        <taxon>Pomacea</taxon>
    </lineage>
</organism>
<keyword evidence="3" id="KW-1185">Reference proteome</keyword>
<feature type="region of interest" description="Disordered" evidence="1">
    <location>
        <begin position="99"/>
        <end position="118"/>
    </location>
</feature>